<name>A0A8T9BZQ3_9HELO</name>
<evidence type="ECO:0000256" key="1">
    <source>
        <dbReference type="ARBA" id="ARBA00022801"/>
    </source>
</evidence>
<comment type="caution">
    <text evidence="3">The sequence shown here is derived from an EMBL/GenBank/DDBJ whole genome shotgun (WGS) entry which is preliminary data.</text>
</comment>
<dbReference type="Gene3D" id="3.40.50.1820">
    <property type="entry name" value="alpha/beta hydrolase"/>
    <property type="match status" value="2"/>
</dbReference>
<organism evidence="3 4">
    <name type="scientific">Lachnellula suecica</name>
    <dbReference type="NCBI Taxonomy" id="602035"/>
    <lineage>
        <taxon>Eukaryota</taxon>
        <taxon>Fungi</taxon>
        <taxon>Dikarya</taxon>
        <taxon>Ascomycota</taxon>
        <taxon>Pezizomycotina</taxon>
        <taxon>Leotiomycetes</taxon>
        <taxon>Helotiales</taxon>
        <taxon>Lachnaceae</taxon>
        <taxon>Lachnellula</taxon>
    </lineage>
</organism>
<evidence type="ECO:0000259" key="2">
    <source>
        <dbReference type="Pfam" id="PF03959"/>
    </source>
</evidence>
<dbReference type="SUPFAM" id="SSF53474">
    <property type="entry name" value="alpha/beta-Hydrolases"/>
    <property type="match status" value="1"/>
</dbReference>
<dbReference type="EMBL" id="QGMK01001828">
    <property type="protein sequence ID" value="TVY64178.1"/>
    <property type="molecule type" value="Genomic_DNA"/>
</dbReference>
<gene>
    <name evidence="3" type="primary">azaC</name>
    <name evidence="3" type="ORF">LSUE1_G010056</name>
</gene>
<dbReference type="PANTHER" id="PTHR48070:SF1">
    <property type="entry name" value="SERINE HYDROLASE FSH DOMAIN-CONTAINING PROTEIN"/>
    <property type="match status" value="1"/>
</dbReference>
<evidence type="ECO:0000313" key="4">
    <source>
        <dbReference type="Proteomes" id="UP000469558"/>
    </source>
</evidence>
<keyword evidence="1" id="KW-0378">Hydrolase</keyword>
<dbReference type="Proteomes" id="UP000469558">
    <property type="component" value="Unassembled WGS sequence"/>
</dbReference>
<dbReference type="GO" id="GO:0005634">
    <property type="term" value="C:nucleus"/>
    <property type="evidence" value="ECO:0007669"/>
    <property type="project" value="TreeGrafter"/>
</dbReference>
<dbReference type="InterPro" id="IPR029058">
    <property type="entry name" value="AB_hydrolase_fold"/>
</dbReference>
<dbReference type="Pfam" id="PF03959">
    <property type="entry name" value="FSH1"/>
    <property type="match status" value="1"/>
</dbReference>
<dbReference type="OrthoDB" id="414698at2759"/>
<accession>A0A8T9BZQ3</accession>
<dbReference type="GO" id="GO:0016787">
    <property type="term" value="F:hydrolase activity"/>
    <property type="evidence" value="ECO:0007669"/>
    <property type="project" value="UniProtKB-KW"/>
</dbReference>
<evidence type="ECO:0000313" key="3">
    <source>
        <dbReference type="EMBL" id="TVY64178.1"/>
    </source>
</evidence>
<dbReference type="GO" id="GO:0005737">
    <property type="term" value="C:cytoplasm"/>
    <property type="evidence" value="ECO:0007669"/>
    <property type="project" value="TreeGrafter"/>
</dbReference>
<keyword evidence="4" id="KW-1185">Reference proteome</keyword>
<dbReference type="PANTHER" id="PTHR48070">
    <property type="entry name" value="ESTERASE OVCA2"/>
    <property type="match status" value="1"/>
</dbReference>
<dbReference type="InterPro" id="IPR005645">
    <property type="entry name" value="FSH-like_dom"/>
</dbReference>
<proteinExistence type="predicted"/>
<dbReference type="AlphaFoldDB" id="A0A8T9BZQ3"/>
<feature type="domain" description="Serine hydrolase" evidence="2">
    <location>
        <begin position="4"/>
        <end position="98"/>
    </location>
</feature>
<dbReference type="GO" id="GO:0044550">
    <property type="term" value="P:secondary metabolite biosynthetic process"/>
    <property type="evidence" value="ECO:0007669"/>
    <property type="project" value="TreeGrafter"/>
</dbReference>
<dbReference type="InterPro" id="IPR050593">
    <property type="entry name" value="LovG"/>
</dbReference>
<reference evidence="3 4" key="1">
    <citation type="submission" date="2018-05" db="EMBL/GenBank/DDBJ databases">
        <title>Genome sequencing and assembly of the regulated plant pathogen Lachnellula willkommii and related sister species for the development of diagnostic species identification markers.</title>
        <authorList>
            <person name="Giroux E."/>
            <person name="Bilodeau G."/>
        </authorList>
    </citation>
    <scope>NUCLEOTIDE SEQUENCE [LARGE SCALE GENOMIC DNA]</scope>
    <source>
        <strain evidence="3 4">CBS 268.59</strain>
    </source>
</reference>
<protein>
    <submittedName>
        <fullName evidence="3">Putative esterase azaC</fullName>
    </submittedName>
</protein>
<sequence length="184" mass="20529">MPLPRIACFHGGGSTAPIFAVQCSRLQKQLDADFQLVFFEAPFERSAGPGVLPFFDEKTYGPYKTWFLSTDEARQDGSSEEGGEDGVERVLSLMRAQGEGGNGPLMAGEGQVEKISIPTFHLHGLRDKQLEPGRQQMKTYYDAKTTKLMEIDYHHAMPWNKEDLEGFAGFLREAYASVTTKNET</sequence>